<dbReference type="Gene3D" id="3.30.1490.20">
    <property type="entry name" value="ATP-grasp fold, A domain"/>
    <property type="match status" value="1"/>
</dbReference>
<dbReference type="EMBL" id="JWIR02000076">
    <property type="protein sequence ID" value="KKB35043.1"/>
    <property type="molecule type" value="Genomic_DNA"/>
</dbReference>
<gene>
    <name evidence="6" type="ORF">QY95_03614</name>
</gene>
<dbReference type="PANTHER" id="PTHR43585">
    <property type="entry name" value="FUMIPYRROLE BIOSYNTHESIS PROTEIN C"/>
    <property type="match status" value="1"/>
</dbReference>
<evidence type="ECO:0000259" key="5">
    <source>
        <dbReference type="PROSITE" id="PS50975"/>
    </source>
</evidence>
<dbReference type="InterPro" id="IPR052032">
    <property type="entry name" value="ATP-dep_AA_Ligase"/>
</dbReference>
<dbReference type="Gene3D" id="3.30.470.20">
    <property type="entry name" value="ATP-grasp fold, B domain"/>
    <property type="match status" value="1"/>
</dbReference>
<keyword evidence="1" id="KW-0436">Ligase</keyword>
<evidence type="ECO:0000313" key="6">
    <source>
        <dbReference type="EMBL" id="KKB35043.1"/>
    </source>
</evidence>
<evidence type="ECO:0000256" key="3">
    <source>
        <dbReference type="ARBA" id="ARBA00022840"/>
    </source>
</evidence>
<dbReference type="InterPro" id="IPR040570">
    <property type="entry name" value="LAL_C2"/>
</dbReference>
<keyword evidence="3 4" id="KW-0067">ATP-binding</keyword>
<dbReference type="InterPro" id="IPR011761">
    <property type="entry name" value="ATP-grasp"/>
</dbReference>
<dbReference type="GO" id="GO:0005524">
    <property type="term" value="F:ATP binding"/>
    <property type="evidence" value="ECO:0007669"/>
    <property type="project" value="UniProtKB-UniRule"/>
</dbReference>
<dbReference type="Pfam" id="PF18603">
    <property type="entry name" value="LAL_C2"/>
    <property type="match status" value="1"/>
</dbReference>
<dbReference type="Gene3D" id="3.40.50.20">
    <property type="match status" value="1"/>
</dbReference>
<dbReference type="OrthoDB" id="9803907at2"/>
<evidence type="ECO:0000256" key="4">
    <source>
        <dbReference type="PROSITE-ProRule" id="PRU00409"/>
    </source>
</evidence>
<dbReference type="RefSeq" id="WP_040047826.1">
    <property type="nucleotide sequence ID" value="NZ_JWIR02000076.1"/>
</dbReference>
<dbReference type="PROSITE" id="PS50975">
    <property type="entry name" value="ATP_GRASP"/>
    <property type="match status" value="1"/>
</dbReference>
<dbReference type="AlphaFoldDB" id="A0A0F5HP78"/>
<reference evidence="6" key="1">
    <citation type="submission" date="2015-02" db="EMBL/GenBank/DDBJ databases">
        <title>Genome Assembly of Bacillaceae bacterium MTCC 8252.</title>
        <authorList>
            <person name="Verma A."/>
            <person name="Khatri I."/>
            <person name="Mual P."/>
            <person name="Subramanian S."/>
            <person name="Krishnamurthi S."/>
        </authorList>
    </citation>
    <scope>NUCLEOTIDE SEQUENCE [LARGE SCALE GENOMIC DNA]</scope>
    <source>
        <strain evidence="6">MTCC 8252</strain>
    </source>
</reference>
<name>A0A0F5HP78_BACTR</name>
<protein>
    <recommendedName>
        <fullName evidence="5">ATP-grasp domain-containing protein</fullName>
    </recommendedName>
</protein>
<organism evidence="6 7">
    <name type="scientific">Bacillus thermotolerans</name>
    <name type="common">Quasibacillus thermotolerans</name>
    <dbReference type="NCBI Taxonomy" id="1221996"/>
    <lineage>
        <taxon>Bacteria</taxon>
        <taxon>Bacillati</taxon>
        <taxon>Bacillota</taxon>
        <taxon>Bacilli</taxon>
        <taxon>Bacillales</taxon>
        <taxon>Bacillaceae</taxon>
        <taxon>Bacillus</taxon>
    </lineage>
</organism>
<dbReference type="SUPFAM" id="SSF56059">
    <property type="entry name" value="Glutathione synthetase ATP-binding domain-like"/>
    <property type="match status" value="1"/>
</dbReference>
<evidence type="ECO:0000256" key="1">
    <source>
        <dbReference type="ARBA" id="ARBA00022598"/>
    </source>
</evidence>
<dbReference type="Proteomes" id="UP000031563">
    <property type="component" value="Unassembled WGS sequence"/>
</dbReference>
<keyword evidence="7" id="KW-1185">Reference proteome</keyword>
<dbReference type="STRING" id="1221996.QY95_03614"/>
<feature type="domain" description="ATP-grasp" evidence="5">
    <location>
        <begin position="109"/>
        <end position="303"/>
    </location>
</feature>
<proteinExistence type="predicted"/>
<evidence type="ECO:0000256" key="2">
    <source>
        <dbReference type="ARBA" id="ARBA00022741"/>
    </source>
</evidence>
<accession>A0A0F5HP78</accession>
<evidence type="ECO:0000313" key="7">
    <source>
        <dbReference type="Proteomes" id="UP000031563"/>
    </source>
</evidence>
<dbReference type="GO" id="GO:0046872">
    <property type="term" value="F:metal ion binding"/>
    <property type="evidence" value="ECO:0007669"/>
    <property type="project" value="InterPro"/>
</dbReference>
<sequence>MNILVVGGTTEAQEYLCEQGYNLHLITNRRELKFGHGAINACSQAFICDFTEEDHFDELYQFVRQIHSLYRYEYILSFNDRGLKAAAYLSNQLMVKGFNWYSVRSTQNKLLFRKAMQKLPKYQVPFAEIDSYESLVQFWHAHQRIVLKPSEGTGSKGVIYIENGADLERGYMYTKNVSGAHPVLAEAYAEGVDYSVETYTSNGQHSLLAITDKTNTGKPHYVGLLHCLPSKTDESTQHLIKEAVFECLSELKWDFGTAHIELKVQDHTVKIIEVQLRPGGNFNKFLHAATGINIYELFHLTMQRKLSHPVSPKYNNAAAMVFFEGQTGVIQSIEGTHLFEQKEVVDYKIRVKEGDRIKKDWSSTLDRPGYAICRGKSYEEAMALAQKLSKNIKFNTYE</sequence>
<dbReference type="PANTHER" id="PTHR43585:SF2">
    <property type="entry name" value="ATP-GRASP ENZYME FSQD"/>
    <property type="match status" value="1"/>
</dbReference>
<dbReference type="Pfam" id="PF13535">
    <property type="entry name" value="ATP-grasp_4"/>
    <property type="match status" value="1"/>
</dbReference>
<dbReference type="InterPro" id="IPR013815">
    <property type="entry name" value="ATP_grasp_subdomain_1"/>
</dbReference>
<dbReference type="GO" id="GO:0016874">
    <property type="term" value="F:ligase activity"/>
    <property type="evidence" value="ECO:0007669"/>
    <property type="project" value="UniProtKB-KW"/>
</dbReference>
<keyword evidence="2 4" id="KW-0547">Nucleotide-binding</keyword>
<comment type="caution">
    <text evidence="6">The sequence shown here is derived from an EMBL/GenBank/DDBJ whole genome shotgun (WGS) entry which is preliminary data.</text>
</comment>